<dbReference type="Proteomes" id="UP000475862">
    <property type="component" value="Unassembled WGS sequence"/>
</dbReference>
<keyword evidence="2" id="KW-1185">Reference proteome</keyword>
<dbReference type="AlphaFoldDB" id="A0A6G0TF00"/>
<proteinExistence type="predicted"/>
<dbReference type="EMBL" id="VYZN01000042">
    <property type="protein sequence ID" value="KAE9530737.1"/>
    <property type="molecule type" value="Genomic_DNA"/>
</dbReference>
<comment type="caution">
    <text evidence="1">The sequence shown here is derived from an EMBL/GenBank/DDBJ whole genome shotgun (WGS) entry which is preliminary data.</text>
</comment>
<name>A0A6G0TF00_APHGL</name>
<accession>A0A6G0TF00</accession>
<protein>
    <submittedName>
        <fullName evidence="1">Uncharacterized protein</fullName>
    </submittedName>
</protein>
<evidence type="ECO:0000313" key="1">
    <source>
        <dbReference type="EMBL" id="KAE9530737.1"/>
    </source>
</evidence>
<reference evidence="1 2" key="1">
    <citation type="submission" date="2019-08" db="EMBL/GenBank/DDBJ databases">
        <title>The genome of the soybean aphid Biotype 1, its phylome, world population structure and adaptation to the North American continent.</title>
        <authorList>
            <person name="Giordano R."/>
            <person name="Donthu R.K."/>
            <person name="Hernandez A.G."/>
            <person name="Wright C.L."/>
            <person name="Zimin A.V."/>
        </authorList>
    </citation>
    <scope>NUCLEOTIDE SEQUENCE [LARGE SCALE GENOMIC DNA]</scope>
    <source>
        <tissue evidence="1">Whole aphids</tissue>
    </source>
</reference>
<gene>
    <name evidence="1" type="ORF">AGLY_011199</name>
</gene>
<sequence length="170" mass="19770">MKKYSDFQLFTQLSRIQNYFGKSRVKTDSLHFRCTLNFFKKTDNCSWCLKKLLDREFDLKDWPVKHIVLNCPNTILSISKPLTNCKLRHFSVLKIVYALGRQTLVTLINTTCRSSNSKLAGRLFFNTSISADKLVRKCIPCVPQMTPLSELYSERHSDLSLDNFSLCEFI</sequence>
<evidence type="ECO:0000313" key="2">
    <source>
        <dbReference type="Proteomes" id="UP000475862"/>
    </source>
</evidence>
<organism evidence="1 2">
    <name type="scientific">Aphis glycines</name>
    <name type="common">Soybean aphid</name>
    <dbReference type="NCBI Taxonomy" id="307491"/>
    <lineage>
        <taxon>Eukaryota</taxon>
        <taxon>Metazoa</taxon>
        <taxon>Ecdysozoa</taxon>
        <taxon>Arthropoda</taxon>
        <taxon>Hexapoda</taxon>
        <taxon>Insecta</taxon>
        <taxon>Pterygota</taxon>
        <taxon>Neoptera</taxon>
        <taxon>Paraneoptera</taxon>
        <taxon>Hemiptera</taxon>
        <taxon>Sternorrhyncha</taxon>
        <taxon>Aphidomorpha</taxon>
        <taxon>Aphidoidea</taxon>
        <taxon>Aphididae</taxon>
        <taxon>Aphidini</taxon>
        <taxon>Aphis</taxon>
        <taxon>Aphis</taxon>
    </lineage>
</organism>